<reference evidence="1" key="1">
    <citation type="journal article" date="2019" name="bioRxiv">
        <title>The Genome of the Zebra Mussel, Dreissena polymorpha: A Resource for Invasive Species Research.</title>
        <authorList>
            <person name="McCartney M.A."/>
            <person name="Auch B."/>
            <person name="Kono T."/>
            <person name="Mallez S."/>
            <person name="Zhang Y."/>
            <person name="Obille A."/>
            <person name="Becker A."/>
            <person name="Abrahante J.E."/>
            <person name="Garbe J."/>
            <person name="Badalamenti J.P."/>
            <person name="Herman A."/>
            <person name="Mangelson H."/>
            <person name="Liachko I."/>
            <person name="Sullivan S."/>
            <person name="Sone E.D."/>
            <person name="Koren S."/>
            <person name="Silverstein K.A.T."/>
            <person name="Beckman K.B."/>
            <person name="Gohl D.M."/>
        </authorList>
    </citation>
    <scope>NUCLEOTIDE SEQUENCE</scope>
    <source>
        <strain evidence="1">Duluth1</strain>
        <tissue evidence="1">Whole animal</tissue>
    </source>
</reference>
<keyword evidence="2" id="KW-1185">Reference proteome</keyword>
<dbReference type="AlphaFoldDB" id="A0A9D4JKP3"/>
<evidence type="ECO:0000313" key="1">
    <source>
        <dbReference type="EMBL" id="KAH3810937.1"/>
    </source>
</evidence>
<dbReference type="Proteomes" id="UP000828390">
    <property type="component" value="Unassembled WGS sequence"/>
</dbReference>
<organism evidence="1 2">
    <name type="scientific">Dreissena polymorpha</name>
    <name type="common">Zebra mussel</name>
    <name type="synonym">Mytilus polymorpha</name>
    <dbReference type="NCBI Taxonomy" id="45954"/>
    <lineage>
        <taxon>Eukaryota</taxon>
        <taxon>Metazoa</taxon>
        <taxon>Spiralia</taxon>
        <taxon>Lophotrochozoa</taxon>
        <taxon>Mollusca</taxon>
        <taxon>Bivalvia</taxon>
        <taxon>Autobranchia</taxon>
        <taxon>Heteroconchia</taxon>
        <taxon>Euheterodonta</taxon>
        <taxon>Imparidentia</taxon>
        <taxon>Neoheterodontei</taxon>
        <taxon>Myida</taxon>
        <taxon>Dreissenoidea</taxon>
        <taxon>Dreissenidae</taxon>
        <taxon>Dreissena</taxon>
    </lineage>
</organism>
<accession>A0A9D4JKP3</accession>
<name>A0A9D4JKP3_DREPO</name>
<reference evidence="1" key="2">
    <citation type="submission" date="2020-11" db="EMBL/GenBank/DDBJ databases">
        <authorList>
            <person name="McCartney M.A."/>
            <person name="Auch B."/>
            <person name="Kono T."/>
            <person name="Mallez S."/>
            <person name="Becker A."/>
            <person name="Gohl D.M."/>
            <person name="Silverstein K.A.T."/>
            <person name="Koren S."/>
            <person name="Bechman K.B."/>
            <person name="Herman A."/>
            <person name="Abrahante J.E."/>
            <person name="Garbe J."/>
        </authorList>
    </citation>
    <scope>NUCLEOTIDE SEQUENCE</scope>
    <source>
        <strain evidence="1">Duluth1</strain>
        <tissue evidence="1">Whole animal</tissue>
    </source>
</reference>
<evidence type="ECO:0000313" key="2">
    <source>
        <dbReference type="Proteomes" id="UP000828390"/>
    </source>
</evidence>
<comment type="caution">
    <text evidence="1">The sequence shown here is derived from an EMBL/GenBank/DDBJ whole genome shotgun (WGS) entry which is preliminary data.</text>
</comment>
<sequence length="303" mass="35927">MRLAFCARIWICFIWVVTGGLVLRVFCRPVVVGWGFSRETDDCLLKFRKLKTMALSKLSSSEQINCVALTWAAKQQIRKIYASCCRAQSLVDRFCDACYDVYIQMNEIPVRSHLYERCRDIFERFFNNLPSVEFQQAIRFIEDIRHRLADNDRCQLIQFFEKWYEHFGKPDLSRQMFNGMFKSNFFDLGIVSLRVRRETRRRGCQPIPPRPTLPTFALDRGVNHGEGFLYIIYRDISNSKYVLVYEPMYHDWSKVFKITIYETNANIIYRNKGCALRECKYMCTARSFYVGNATYVFLKICQL</sequence>
<protein>
    <submittedName>
        <fullName evidence="1">Uncharacterized protein</fullName>
    </submittedName>
</protein>
<gene>
    <name evidence="1" type="ORF">DPMN_139336</name>
</gene>
<proteinExistence type="predicted"/>
<dbReference type="EMBL" id="JAIWYP010000006">
    <property type="protein sequence ID" value="KAH3810937.1"/>
    <property type="molecule type" value="Genomic_DNA"/>
</dbReference>